<dbReference type="Pfam" id="PF00646">
    <property type="entry name" value="F-box"/>
    <property type="match status" value="1"/>
</dbReference>
<protein>
    <recommendedName>
        <fullName evidence="1">F-box domain-containing protein</fullName>
    </recommendedName>
</protein>
<name>A0A3N4I1I4_ASCIM</name>
<dbReference type="EMBL" id="ML119693">
    <property type="protein sequence ID" value="RPA79962.1"/>
    <property type="molecule type" value="Genomic_DNA"/>
</dbReference>
<dbReference type="InterPro" id="IPR001810">
    <property type="entry name" value="F-box_dom"/>
</dbReference>
<dbReference type="Gene3D" id="1.20.1280.50">
    <property type="match status" value="1"/>
</dbReference>
<accession>A0A3N4I1I4</accession>
<organism evidence="2 3">
    <name type="scientific">Ascobolus immersus RN42</name>
    <dbReference type="NCBI Taxonomy" id="1160509"/>
    <lineage>
        <taxon>Eukaryota</taxon>
        <taxon>Fungi</taxon>
        <taxon>Dikarya</taxon>
        <taxon>Ascomycota</taxon>
        <taxon>Pezizomycotina</taxon>
        <taxon>Pezizomycetes</taxon>
        <taxon>Pezizales</taxon>
        <taxon>Ascobolaceae</taxon>
        <taxon>Ascobolus</taxon>
    </lineage>
</organism>
<dbReference type="Proteomes" id="UP000275078">
    <property type="component" value="Unassembled WGS sequence"/>
</dbReference>
<dbReference type="AlphaFoldDB" id="A0A3N4I1I4"/>
<evidence type="ECO:0000313" key="2">
    <source>
        <dbReference type="EMBL" id="RPA79962.1"/>
    </source>
</evidence>
<evidence type="ECO:0000259" key="1">
    <source>
        <dbReference type="PROSITE" id="PS50181"/>
    </source>
</evidence>
<keyword evidence="3" id="KW-1185">Reference proteome</keyword>
<dbReference type="SUPFAM" id="SSF81383">
    <property type="entry name" value="F-box domain"/>
    <property type="match status" value="1"/>
</dbReference>
<reference evidence="2 3" key="1">
    <citation type="journal article" date="2018" name="Nat. Ecol. Evol.">
        <title>Pezizomycetes genomes reveal the molecular basis of ectomycorrhizal truffle lifestyle.</title>
        <authorList>
            <person name="Murat C."/>
            <person name="Payen T."/>
            <person name="Noel B."/>
            <person name="Kuo A."/>
            <person name="Morin E."/>
            <person name="Chen J."/>
            <person name="Kohler A."/>
            <person name="Krizsan K."/>
            <person name="Balestrini R."/>
            <person name="Da Silva C."/>
            <person name="Montanini B."/>
            <person name="Hainaut M."/>
            <person name="Levati E."/>
            <person name="Barry K.W."/>
            <person name="Belfiori B."/>
            <person name="Cichocki N."/>
            <person name="Clum A."/>
            <person name="Dockter R.B."/>
            <person name="Fauchery L."/>
            <person name="Guy J."/>
            <person name="Iotti M."/>
            <person name="Le Tacon F."/>
            <person name="Lindquist E.A."/>
            <person name="Lipzen A."/>
            <person name="Malagnac F."/>
            <person name="Mello A."/>
            <person name="Molinier V."/>
            <person name="Miyauchi S."/>
            <person name="Poulain J."/>
            <person name="Riccioni C."/>
            <person name="Rubini A."/>
            <person name="Sitrit Y."/>
            <person name="Splivallo R."/>
            <person name="Traeger S."/>
            <person name="Wang M."/>
            <person name="Zifcakova L."/>
            <person name="Wipf D."/>
            <person name="Zambonelli A."/>
            <person name="Paolocci F."/>
            <person name="Nowrousian M."/>
            <person name="Ottonello S."/>
            <person name="Baldrian P."/>
            <person name="Spatafora J.W."/>
            <person name="Henrissat B."/>
            <person name="Nagy L.G."/>
            <person name="Aury J.M."/>
            <person name="Wincker P."/>
            <person name="Grigoriev I.V."/>
            <person name="Bonfante P."/>
            <person name="Martin F.M."/>
        </authorList>
    </citation>
    <scope>NUCLEOTIDE SEQUENCE [LARGE SCALE GENOMIC DNA]</scope>
    <source>
        <strain evidence="2 3">RN42</strain>
    </source>
</reference>
<feature type="domain" description="F-box" evidence="1">
    <location>
        <begin position="14"/>
        <end position="69"/>
    </location>
</feature>
<dbReference type="InterPro" id="IPR036047">
    <property type="entry name" value="F-box-like_dom_sf"/>
</dbReference>
<proteinExistence type="predicted"/>
<evidence type="ECO:0000313" key="3">
    <source>
        <dbReference type="Proteomes" id="UP000275078"/>
    </source>
</evidence>
<gene>
    <name evidence="2" type="ORF">BJ508DRAFT_377351</name>
</gene>
<dbReference type="PROSITE" id="PS50181">
    <property type="entry name" value="FBOX"/>
    <property type="match status" value="1"/>
</dbReference>
<sequence length="813" mass="92454">MASDTPHEKACPANDIISRLPLDITYQVLSNISDVEKIKITRVCKSWKQSVENWNADHTRVVHETYPTLIPAPTPEWEQFYQAVKFTTLEPSSTPSGVLQAKSARARIITTKKYSAWIDEDELFTCVLGSSSTIRGAIGKLQNRFSERLAALLDGSLDYSGEVLHIDDDSGIALIAVRITSHREVQRGGEIQVIPVTVLAGFIGFSIPGQRIEWITDTKGQPSDLKEMKKAAKDASPNWSFEYRFNTSSYFLNFTDGLFILISDDFERRTFQLWELDFTTGIRRCIQEDLLYHPLFSFTKETHTRFEPTYDDFNRDRGAEGAADLFRGHFYKADHFDFKRLPFKNQDGLQVYAAVVYSFDLTGADFGPFGRRMPGHPEFQTPLGMEKLFKAAHELLQPLLRRGRVPFDMGVVQFLQHISHADNSHLLLTADDPLELPALAEEAGVDLAALQAMTLEEAMSTFFGQPSPDGRFEKPVECSRSFLLIFNTTTGELIHHLDLKPYQVPLNVGRSPYGGMNDEIAGLLAGVHHDKVRYPAGMQLRIRNDVDDDKPMDSTVGIDVVQYTDVSNVRPYRGSYTASIPESWSLTIRCKNTGQDGPIFTFENRRNCLYKVVFHQSHGHYAHDHSSLSIPNYDNVETVVINPLYQVGLYMSAVPKESDFFAEYDHFNPDNQAAQDEMLAEYNHFNPDNQMTHDEFFADDLETETPIQGPRPPYVPPKDIPSGSNMLAEIIKFDEDKSRHWVSGQDNGNAWEHKWMNVVARKPIYLPMVEGEEHRMRAAWKLKWVPEKCHHEISEAIELDQDGIKLGGMWLWN</sequence>